<evidence type="ECO:0000313" key="1">
    <source>
        <dbReference type="EMBL" id="NDY82324.1"/>
    </source>
</evidence>
<dbReference type="EMBL" id="JAAGRN010000002">
    <property type="protein sequence ID" value="NDY82324.1"/>
    <property type="molecule type" value="Genomic_DNA"/>
</dbReference>
<gene>
    <name evidence="1" type="ORF">G3I67_03665</name>
</gene>
<keyword evidence="1" id="KW-0378">Hydrolase</keyword>
<accession>A0A6B2QYI2</accession>
<dbReference type="AlphaFoldDB" id="A0A6B2QYI2"/>
<proteinExistence type="predicted"/>
<protein>
    <submittedName>
        <fullName evidence="1">Bpu10I family restriction endonuclease</fullName>
    </submittedName>
</protein>
<dbReference type="GO" id="GO:0004519">
    <property type="term" value="F:endonuclease activity"/>
    <property type="evidence" value="ECO:0007669"/>
    <property type="project" value="UniProtKB-KW"/>
</dbReference>
<keyword evidence="1" id="KW-0255">Endonuclease</keyword>
<dbReference type="InterPro" id="IPR018577">
    <property type="entry name" value="Restrct_endonuc_II_Bpu10I"/>
</dbReference>
<name>A0A6B2QYI2_9BURK</name>
<dbReference type="RefSeq" id="WP_163651631.1">
    <property type="nucleotide sequence ID" value="NZ_JAAGRN010000002.1"/>
</dbReference>
<organism evidence="1">
    <name type="scientific">Sheuella amnicola</name>
    <dbReference type="NCBI Taxonomy" id="2707330"/>
    <lineage>
        <taxon>Bacteria</taxon>
        <taxon>Pseudomonadati</taxon>
        <taxon>Pseudomonadota</taxon>
        <taxon>Betaproteobacteria</taxon>
        <taxon>Burkholderiales</taxon>
        <taxon>Alcaligenaceae</taxon>
        <taxon>Sheuella</taxon>
    </lineage>
</organism>
<dbReference type="Pfam" id="PF09549">
    <property type="entry name" value="RE_Bpu10I"/>
    <property type="match status" value="1"/>
</dbReference>
<keyword evidence="1" id="KW-0540">Nuclease</keyword>
<comment type="caution">
    <text evidence="1">The sequence shown here is derived from an EMBL/GenBank/DDBJ whole genome shotgun (WGS) entry which is preliminary data.</text>
</comment>
<sequence>MTAHFDKLQALKNNPKLPEVDRPKVMETFDRYQDWQKQMNEASGTTFEIISTLIKATNEYKKFIEVELIFDSKEDFLYRQKGQLKLDNTILEEFMPRLVDVRLVPGLGSVANLITGPQQCFAGFYVGPITSPLNDGGIFVKTKDQDFTVGRQLFLKASTSEKYESNTYESKLNIGYFVSEIKTNLDKTMFQEAAATARELKATVKDSRYVLLCEWLDMTPIDTRMTDIDNVILLRQAKRLASNVRSNFSSVEGRKQSRSEFIDHLEANPLSLKSFELIVNLLNEAFPVITELNEDSVLQQGYF</sequence>
<reference evidence="1" key="1">
    <citation type="submission" date="2020-02" db="EMBL/GenBank/DDBJ databases">
        <authorList>
            <person name="Chen W.-M."/>
        </authorList>
    </citation>
    <scope>NUCLEOTIDE SEQUENCE</scope>
    <source>
        <strain evidence="1">NBD-18</strain>
    </source>
</reference>